<dbReference type="Proteomes" id="UP000790580">
    <property type="component" value="Unassembled WGS sequence"/>
</dbReference>
<evidence type="ECO:0000313" key="3">
    <source>
        <dbReference type="Proteomes" id="UP000790580"/>
    </source>
</evidence>
<keyword evidence="1" id="KW-1133">Transmembrane helix</keyword>
<feature type="transmembrane region" description="Helical" evidence="1">
    <location>
        <begin position="57"/>
        <end position="77"/>
    </location>
</feature>
<keyword evidence="1" id="KW-0472">Membrane</keyword>
<keyword evidence="1" id="KW-0812">Transmembrane</keyword>
<dbReference type="PANTHER" id="PTHR37692:SF1">
    <property type="entry name" value="DUF420 DOMAIN-CONTAINING PROTEIN"/>
    <property type="match status" value="1"/>
</dbReference>
<dbReference type="Pfam" id="PF04238">
    <property type="entry name" value="DUF420"/>
    <property type="match status" value="1"/>
</dbReference>
<dbReference type="EMBL" id="JAHQCR010000049">
    <property type="protein sequence ID" value="MBU9722101.1"/>
    <property type="molecule type" value="Genomic_DNA"/>
</dbReference>
<organism evidence="2 3">
    <name type="scientific">Evansella alkalicola</name>
    <dbReference type="NCBI Taxonomy" id="745819"/>
    <lineage>
        <taxon>Bacteria</taxon>
        <taxon>Bacillati</taxon>
        <taxon>Bacillota</taxon>
        <taxon>Bacilli</taxon>
        <taxon>Bacillales</taxon>
        <taxon>Bacillaceae</taxon>
        <taxon>Evansella</taxon>
    </lineage>
</organism>
<comment type="caution">
    <text evidence="2">The sequence shown here is derived from an EMBL/GenBank/DDBJ whole genome shotgun (WGS) entry which is preliminary data.</text>
</comment>
<feature type="transmembrane region" description="Helical" evidence="1">
    <location>
        <begin position="169"/>
        <end position="188"/>
    </location>
</feature>
<name>A0ABS6JVI3_9BACI</name>
<gene>
    <name evidence="2" type="ORF">KS407_11705</name>
</gene>
<dbReference type="PANTHER" id="PTHR37692">
    <property type="entry name" value="HYPOTHETICAL MEMBRANE SPANNING PROTEIN"/>
    <property type="match status" value="1"/>
</dbReference>
<feature type="transmembrane region" description="Helical" evidence="1">
    <location>
        <begin position="122"/>
        <end position="149"/>
    </location>
</feature>
<accession>A0ABS6JVI3</accession>
<feature type="transmembrane region" description="Helical" evidence="1">
    <location>
        <begin position="89"/>
        <end position="110"/>
    </location>
</feature>
<reference evidence="2 3" key="1">
    <citation type="submission" date="2021-06" db="EMBL/GenBank/DDBJ databases">
        <title>Bacillus sp. RD4P76, an endophyte from a halophyte.</title>
        <authorList>
            <person name="Sun J.-Q."/>
        </authorList>
    </citation>
    <scope>NUCLEOTIDE SEQUENCE [LARGE SCALE GENOMIC DNA]</scope>
    <source>
        <strain evidence="2 3">JCM 17098</strain>
    </source>
</reference>
<keyword evidence="3" id="KW-1185">Reference proteome</keyword>
<feature type="transmembrane region" description="Helical" evidence="1">
    <location>
        <begin position="23"/>
        <end position="45"/>
    </location>
</feature>
<evidence type="ECO:0000313" key="2">
    <source>
        <dbReference type="EMBL" id="MBU9722101.1"/>
    </source>
</evidence>
<protein>
    <submittedName>
        <fullName evidence="2">DUF420 domain-containing protein</fullName>
    </submittedName>
</protein>
<sequence length="189" mass="21530">MVSGIGVLVLKSLWNTILKHDKWTVIIITIVVNLLIVVLSFLPGYEGELPTVIKQLPMLNAILNSFTFVFLLSALIAIKKGNVNLHQRFIYGAFTTTSIFLISYVTYHFAAESTTFGGDGTIAFIYYFILITHIILAAVIVPLALMAFFTGYKREKERHRKWVRWTMPLWLYVSLTGVLVYLLISPYYT</sequence>
<dbReference type="RefSeq" id="WP_088075157.1">
    <property type="nucleotide sequence ID" value="NZ_JAHQCR010000049.1"/>
</dbReference>
<proteinExistence type="predicted"/>
<evidence type="ECO:0000256" key="1">
    <source>
        <dbReference type="SAM" id="Phobius"/>
    </source>
</evidence>
<dbReference type="InterPro" id="IPR007352">
    <property type="entry name" value="DUF420"/>
</dbReference>